<evidence type="ECO:0008006" key="5">
    <source>
        <dbReference type="Google" id="ProtNLM"/>
    </source>
</evidence>
<feature type="coiled-coil region" evidence="1">
    <location>
        <begin position="337"/>
        <end position="374"/>
    </location>
</feature>
<dbReference type="HOGENOM" id="CLU_012632_0_0_1"/>
<evidence type="ECO:0000256" key="2">
    <source>
        <dbReference type="SAM" id="MobiDB-lite"/>
    </source>
</evidence>
<protein>
    <recommendedName>
        <fullName evidence="5">Fibronectin type-III domain-containing protein</fullName>
    </recommendedName>
</protein>
<dbReference type="InterPro" id="IPR013783">
    <property type="entry name" value="Ig-like_fold"/>
</dbReference>
<dbReference type="CDD" id="cd00063">
    <property type="entry name" value="FN3"/>
    <property type="match status" value="1"/>
</dbReference>
<feature type="compositionally biased region" description="Basic residues" evidence="2">
    <location>
        <begin position="865"/>
        <end position="877"/>
    </location>
</feature>
<feature type="compositionally biased region" description="Low complexity" evidence="2">
    <location>
        <begin position="172"/>
        <end position="181"/>
    </location>
</feature>
<reference evidence="3 4" key="1">
    <citation type="journal article" date="2011" name="Proc. Natl. Acad. Sci. U.S.A.">
        <title>Evolutionary erosion of yeast sex chromosomes by mating-type switching accidents.</title>
        <authorList>
            <person name="Gordon J.L."/>
            <person name="Armisen D."/>
            <person name="Proux-Wera E."/>
            <person name="Oheigeartaigh S.S."/>
            <person name="Byrne K.P."/>
            <person name="Wolfe K.H."/>
        </authorList>
    </citation>
    <scope>NUCLEOTIDE SEQUENCE [LARGE SCALE GENOMIC DNA]</scope>
    <source>
        <strain evidence="4">ATCC 24235 / CBS 4417 / NBRC 1672 / NRRL Y-8282 / UCD 70-5</strain>
    </source>
</reference>
<accession>G8BUN2</accession>
<dbReference type="KEGG" id="tpf:TPHA_0F03370"/>
<proteinExistence type="predicted"/>
<dbReference type="InterPro" id="IPR003961">
    <property type="entry name" value="FN3_dom"/>
</dbReference>
<dbReference type="OMA" id="NYSKGFT"/>
<feature type="compositionally biased region" description="Polar residues" evidence="2">
    <location>
        <begin position="829"/>
        <end position="853"/>
    </location>
</feature>
<dbReference type="GeneID" id="11535549"/>
<evidence type="ECO:0000313" key="4">
    <source>
        <dbReference type="Proteomes" id="UP000005666"/>
    </source>
</evidence>
<dbReference type="RefSeq" id="XP_003686252.1">
    <property type="nucleotide sequence ID" value="XM_003686204.1"/>
</dbReference>
<dbReference type="OrthoDB" id="5572782at2759"/>
<name>G8BUN2_TETPH</name>
<sequence>MELVYLLICSVLWLSYELYGYLTVPVLEIVNFLKVKTPYATKVSIDRIGKHSITIHWENEPEFKRKDNTDGNAELDDGGKISHYLLYLNNKQLCIFSNASDAMYTCCSINGLIANEEYRLDFITVNKLGFINRLPTIYCMTKDENFNDFSNKIEKTTNNNWKRNATILIDSSPSGSASSENNNHENDNNDTNNPNSFQHLNENIPSYNRLMNLEDLEDLTIPELRRILISSQEDLHHITSQRTRILEDFHDTKMQLEQELESLRTNWHHEMELRKSLKFNIKSLENSKALHELKLNKLHKNITISKEKSQKMEKDMLRWENDASNLDDLNKTYSEKNLVIKNDIEQTIKKINLLENEIADYELINKNLNKSNNKMLNKKELKEILKELDASISDETGLLSSDGQIILSKLTNSSSFYNLITDQLNTDSKLNSIWNSKQKDYMKRLAILNLNYKQVCLTNSQLRSKIMINPYSQNGNITSQQSRKSISSSNVNSNVNSNSNIALNNSENESTKLTGLGIMENSDVTLQTAESFSNTISNTLGTDSQTQSKDSRREFLLSSQLNNSINGQFNQYSIPTTATITANATAVKSSSLSGIASDLLVDDLSNQRNTFVEETNNESKKDMVNGQKFEYENNYHVITGLQDLVYEDTDNEDKISNYSKGFTTDQLDNYWFNAKDRPKEFMRPSITNSFPMTPSPHQTAFAFSNANDFISPISSNTMPFNSYIRNVSSNSNTANNMYHPANNLSSGNLFMSGSMGDNISSQPYRDPMLLSNPNIFQGPSETAGLLSSSVPPISDMAMFNPLQDKNSLMLNGDDNEFIDGYPLQSSNSITIGSRSRSQTNGQSSNNLIWNPSNESEKSTTDKKNPSVKKKKKKFFKK</sequence>
<dbReference type="Proteomes" id="UP000005666">
    <property type="component" value="Chromosome 6"/>
</dbReference>
<keyword evidence="4" id="KW-1185">Reference proteome</keyword>
<dbReference type="AlphaFoldDB" id="G8BUN2"/>
<evidence type="ECO:0000313" key="3">
    <source>
        <dbReference type="EMBL" id="CCE63818.1"/>
    </source>
</evidence>
<feature type="region of interest" description="Disordered" evidence="2">
    <location>
        <begin position="172"/>
        <end position="201"/>
    </location>
</feature>
<dbReference type="Gene3D" id="2.60.40.10">
    <property type="entry name" value="Immunoglobulins"/>
    <property type="match status" value="1"/>
</dbReference>
<dbReference type="eggNOG" id="ENOG502R2RI">
    <property type="taxonomic scope" value="Eukaryota"/>
</dbReference>
<feature type="region of interest" description="Disordered" evidence="2">
    <location>
        <begin position="829"/>
        <end position="877"/>
    </location>
</feature>
<dbReference type="EMBL" id="HE612861">
    <property type="protein sequence ID" value="CCE63818.1"/>
    <property type="molecule type" value="Genomic_DNA"/>
</dbReference>
<gene>
    <name evidence="3" type="primary">TPHA0F03370</name>
    <name evidence="3" type="ordered locus">TPHA_0F03370</name>
</gene>
<feature type="compositionally biased region" description="Basic and acidic residues" evidence="2">
    <location>
        <begin position="854"/>
        <end position="864"/>
    </location>
</feature>
<keyword evidence="1" id="KW-0175">Coiled coil</keyword>
<evidence type="ECO:0000256" key="1">
    <source>
        <dbReference type="SAM" id="Coils"/>
    </source>
</evidence>
<organism evidence="3 4">
    <name type="scientific">Tetrapisispora phaffii (strain ATCC 24235 / CBS 4417 / NBRC 1672 / NRRL Y-8282 / UCD 70-5)</name>
    <name type="common">Yeast</name>
    <name type="synonym">Fabospora phaffii</name>
    <dbReference type="NCBI Taxonomy" id="1071381"/>
    <lineage>
        <taxon>Eukaryota</taxon>
        <taxon>Fungi</taxon>
        <taxon>Dikarya</taxon>
        <taxon>Ascomycota</taxon>
        <taxon>Saccharomycotina</taxon>
        <taxon>Saccharomycetes</taxon>
        <taxon>Saccharomycetales</taxon>
        <taxon>Saccharomycetaceae</taxon>
        <taxon>Tetrapisispora</taxon>
    </lineage>
</organism>
<feature type="coiled-coil region" evidence="1">
    <location>
        <begin position="246"/>
        <end position="301"/>
    </location>
</feature>